<keyword evidence="1" id="KW-0433">Leucine-rich repeat</keyword>
<feature type="domain" description="NB-ARC" evidence="6">
    <location>
        <begin position="179"/>
        <end position="348"/>
    </location>
</feature>
<name>A0AAD4ZE34_PRUDU</name>
<dbReference type="PANTHER" id="PTHR36766">
    <property type="entry name" value="PLANT BROAD-SPECTRUM MILDEW RESISTANCE PROTEIN RPW8"/>
    <property type="match status" value="1"/>
</dbReference>
<evidence type="ECO:0000256" key="1">
    <source>
        <dbReference type="ARBA" id="ARBA00022614"/>
    </source>
</evidence>
<feature type="domain" description="Disease resistance protein winged helix" evidence="8">
    <location>
        <begin position="430"/>
        <end position="498"/>
    </location>
</feature>
<evidence type="ECO:0000256" key="3">
    <source>
        <dbReference type="ARBA" id="ARBA00022741"/>
    </source>
</evidence>
<dbReference type="SUPFAM" id="SSF52540">
    <property type="entry name" value="P-loop containing nucleoside triphosphate hydrolases"/>
    <property type="match status" value="1"/>
</dbReference>
<evidence type="ECO:0000256" key="4">
    <source>
        <dbReference type="ARBA" id="ARBA00022821"/>
    </source>
</evidence>
<comment type="caution">
    <text evidence="11">The sequence shown here is derived from an EMBL/GenBank/DDBJ whole genome shotgun (WGS) entry which is preliminary data.</text>
</comment>
<feature type="domain" description="Disease resistance R13L4/SHOC-2-like LRR" evidence="9">
    <location>
        <begin position="573"/>
        <end position="698"/>
    </location>
</feature>
<dbReference type="PROSITE" id="PS51450">
    <property type="entry name" value="LRR"/>
    <property type="match status" value="1"/>
</dbReference>
<evidence type="ECO:0000256" key="2">
    <source>
        <dbReference type="ARBA" id="ARBA00022737"/>
    </source>
</evidence>
<evidence type="ECO:0000259" key="8">
    <source>
        <dbReference type="Pfam" id="PF23559"/>
    </source>
</evidence>
<dbReference type="EMBL" id="JAJFAZ020000002">
    <property type="protein sequence ID" value="KAI5342201.1"/>
    <property type="molecule type" value="Genomic_DNA"/>
</dbReference>
<dbReference type="Pfam" id="PF00931">
    <property type="entry name" value="NB-ARC"/>
    <property type="match status" value="1"/>
</dbReference>
<dbReference type="Pfam" id="PF25019">
    <property type="entry name" value="LRR_R13L1-DRL21"/>
    <property type="match status" value="1"/>
</dbReference>
<reference evidence="11 12" key="1">
    <citation type="journal article" date="2022" name="G3 (Bethesda)">
        <title>Whole-genome sequence and methylome profiling of the almond [Prunus dulcis (Mill.) D.A. Webb] cultivar 'Nonpareil'.</title>
        <authorList>
            <person name="D'Amico-Willman K.M."/>
            <person name="Ouma W.Z."/>
            <person name="Meulia T."/>
            <person name="Sideli G.M."/>
            <person name="Gradziel T.M."/>
            <person name="Fresnedo-Ramirez J."/>
        </authorList>
    </citation>
    <scope>NUCLEOTIDE SEQUENCE [LARGE SCALE GENOMIC DNA]</scope>
    <source>
        <strain evidence="11">Clone GOH B32 T37-40</strain>
    </source>
</reference>
<dbReference type="InterPro" id="IPR055414">
    <property type="entry name" value="LRR_R13L4/SHOC2-like"/>
</dbReference>
<keyword evidence="12" id="KW-1185">Reference proteome</keyword>
<gene>
    <name evidence="11" type="ORF">L3X38_010076</name>
</gene>
<dbReference type="InterPro" id="IPR027417">
    <property type="entry name" value="P-loop_NTPase"/>
</dbReference>
<evidence type="ECO:0000313" key="11">
    <source>
        <dbReference type="EMBL" id="KAI5342201.1"/>
    </source>
</evidence>
<evidence type="ECO:0000259" key="7">
    <source>
        <dbReference type="Pfam" id="PF18052"/>
    </source>
</evidence>
<dbReference type="Gene3D" id="3.40.50.300">
    <property type="entry name" value="P-loop containing nucleotide triphosphate hydrolases"/>
    <property type="match status" value="1"/>
</dbReference>
<dbReference type="Gene3D" id="1.10.10.10">
    <property type="entry name" value="Winged helix-like DNA-binding domain superfamily/Winged helix DNA-binding domain"/>
    <property type="match status" value="1"/>
</dbReference>
<dbReference type="InterPro" id="IPR036388">
    <property type="entry name" value="WH-like_DNA-bd_sf"/>
</dbReference>
<dbReference type="FunFam" id="3.40.50.300:FF:001091">
    <property type="entry name" value="Probable disease resistance protein At1g61300"/>
    <property type="match status" value="1"/>
</dbReference>
<keyword evidence="2" id="KW-0677">Repeat</keyword>
<dbReference type="Gene3D" id="1.20.5.4130">
    <property type="match status" value="1"/>
</dbReference>
<dbReference type="InterPro" id="IPR003591">
    <property type="entry name" value="Leu-rich_rpt_typical-subtyp"/>
</dbReference>
<keyword evidence="3" id="KW-0547">Nucleotide-binding</keyword>
<dbReference type="FunFam" id="1.10.10.10:FF:000322">
    <property type="entry name" value="Probable disease resistance protein At1g63360"/>
    <property type="match status" value="1"/>
</dbReference>
<dbReference type="GO" id="GO:0006952">
    <property type="term" value="P:defense response"/>
    <property type="evidence" value="ECO:0007669"/>
    <property type="project" value="UniProtKB-KW"/>
</dbReference>
<feature type="domain" description="Disease resistance N-terminal" evidence="7">
    <location>
        <begin position="7"/>
        <end position="98"/>
    </location>
</feature>
<evidence type="ECO:0000259" key="6">
    <source>
        <dbReference type="Pfam" id="PF00931"/>
    </source>
</evidence>
<dbReference type="Proteomes" id="UP001054821">
    <property type="component" value="Chromosome 2"/>
</dbReference>
<dbReference type="SMART" id="SM00369">
    <property type="entry name" value="LRR_TYP"/>
    <property type="match status" value="4"/>
</dbReference>
<evidence type="ECO:0000313" key="12">
    <source>
        <dbReference type="Proteomes" id="UP001054821"/>
    </source>
</evidence>
<dbReference type="Pfam" id="PF23598">
    <property type="entry name" value="LRR_14"/>
    <property type="match status" value="1"/>
</dbReference>
<evidence type="ECO:0000259" key="10">
    <source>
        <dbReference type="Pfam" id="PF25019"/>
    </source>
</evidence>
<dbReference type="InterPro" id="IPR032675">
    <property type="entry name" value="LRR_dom_sf"/>
</dbReference>
<feature type="domain" description="R13L1/DRL21-like LRR repeat region" evidence="10">
    <location>
        <begin position="788"/>
        <end position="874"/>
    </location>
</feature>
<dbReference type="GO" id="GO:0051707">
    <property type="term" value="P:response to other organism"/>
    <property type="evidence" value="ECO:0007669"/>
    <property type="project" value="UniProtKB-ARBA"/>
</dbReference>
<dbReference type="InterPro" id="IPR001611">
    <property type="entry name" value="Leu-rich_rpt"/>
</dbReference>
<organism evidence="11 12">
    <name type="scientific">Prunus dulcis</name>
    <name type="common">Almond</name>
    <name type="synonym">Amygdalus dulcis</name>
    <dbReference type="NCBI Taxonomy" id="3755"/>
    <lineage>
        <taxon>Eukaryota</taxon>
        <taxon>Viridiplantae</taxon>
        <taxon>Streptophyta</taxon>
        <taxon>Embryophyta</taxon>
        <taxon>Tracheophyta</taxon>
        <taxon>Spermatophyta</taxon>
        <taxon>Magnoliopsida</taxon>
        <taxon>eudicotyledons</taxon>
        <taxon>Gunneridae</taxon>
        <taxon>Pentapetalae</taxon>
        <taxon>rosids</taxon>
        <taxon>fabids</taxon>
        <taxon>Rosales</taxon>
        <taxon>Rosaceae</taxon>
        <taxon>Amygdaloideae</taxon>
        <taxon>Amygdaleae</taxon>
        <taxon>Prunus</taxon>
    </lineage>
</organism>
<dbReference type="InterPro" id="IPR058922">
    <property type="entry name" value="WHD_DRP"/>
</dbReference>
<keyword evidence="5" id="KW-0067">ATP-binding</keyword>
<dbReference type="InterPro" id="IPR002182">
    <property type="entry name" value="NB-ARC"/>
</dbReference>
<proteinExistence type="predicted"/>
<dbReference type="GO" id="GO:0005524">
    <property type="term" value="F:ATP binding"/>
    <property type="evidence" value="ECO:0007669"/>
    <property type="project" value="UniProtKB-KW"/>
</dbReference>
<dbReference type="InterPro" id="IPR041118">
    <property type="entry name" value="Rx_N"/>
</dbReference>
<protein>
    <recommendedName>
        <fullName evidence="13">Disease resistance RPP13-like protein 1</fullName>
    </recommendedName>
</protein>
<dbReference type="Gene3D" id="3.80.10.10">
    <property type="entry name" value="Ribonuclease Inhibitor"/>
    <property type="match status" value="5"/>
</dbReference>
<evidence type="ECO:0000256" key="5">
    <source>
        <dbReference type="ARBA" id="ARBA00022840"/>
    </source>
</evidence>
<dbReference type="InterPro" id="IPR056789">
    <property type="entry name" value="LRR_R13L1-DRL21"/>
</dbReference>
<keyword evidence="4" id="KW-0611">Plant defense</keyword>
<dbReference type="PRINTS" id="PR00364">
    <property type="entry name" value="DISEASERSIST"/>
</dbReference>
<dbReference type="Pfam" id="PF23559">
    <property type="entry name" value="WHD_DRP"/>
    <property type="match status" value="1"/>
</dbReference>
<dbReference type="GO" id="GO:0043531">
    <property type="term" value="F:ADP binding"/>
    <property type="evidence" value="ECO:0007669"/>
    <property type="project" value="InterPro"/>
</dbReference>
<accession>A0AAD4ZE34</accession>
<dbReference type="Pfam" id="PF18052">
    <property type="entry name" value="Rx_N"/>
    <property type="match status" value="1"/>
</dbReference>
<evidence type="ECO:0008006" key="13">
    <source>
        <dbReference type="Google" id="ProtNLM"/>
    </source>
</evidence>
<evidence type="ECO:0000259" key="9">
    <source>
        <dbReference type="Pfam" id="PF23598"/>
    </source>
</evidence>
<sequence>MAIGEAFLSAFLQVLFDRLASNEFVGLLCGRKYDDMLDKLKVTLLTVTTLLHDAEDKQFHNHAVQKWLHMTKDALYDAEDMLDELASEALACKIAAESQATTNKVWNWKHISTSLSPSSRGIEYKLVKIIERLELIARYKNVLGLKENVGGRLFGFRNRLPTTSLVDESCVYGRSCDKEEIIRVLLCDEPTSSKVGVVPIVGMSGIGKTTLAQLVYNDDRVDEHFDLRIWMFVSDHFDAVRVTKTILESVTTGKVDLDDLNLLQVCLKEKLAGKRFLLVLDDVWNKRNNDWDLLWIPLKSGKSGSKIIVTTQNSDVASSMGTVRAHNLRGLSFEDCWLLFRSQAFENRIVDVNFEAIGKEIVKRCDGLPLAVKRFGILLHTRMEEDEWKDILSRKIWDLPDDESNILQTLRLSYNHLPAHLKPCFAYCSLFPMEFEFDRDSVVLLWMAEGFLEQPKGNKKLEAVGCEYFQELVSRSFFQQSIDDTSRFIMHNLMKELAQFVYGEFCFRLEDKMKDSEAFEKARHSSYIRHQREVTTRFESFSRLEYLRTFLSFDPTDGIGVSYLANKVPCDLLPRLRYLRVLSFNACRITELPDTIGNLKHLRYLDLSRTAIERLPDSISLLCNLQTLLLVECRSLTKLPEEMGNLTSLRHLHITGSRLKEMPPRMCRLKNLQTLSKFMVCRDSGWGIRDLRDMLQLKGSLLISGLQNVVNFVDAMEANMKGKEELDHLVFQWSDSFDYSLTHTVKEETPNMPQLHNNPEDLSIRGQSVARFPSFKETMDAYNQEPIELRLRERNLDDSRNERVEMVVLEMLQPHKNIKGVTIKDYGGTRFPGWIESPLFSNIVVLKLSDCKKCMQLPALGQLPSLKDLIVEGMEGIKSIGPEFYGDCNSLILPFQSLETLKFDNMINWEDWSSSGVEGREDFCHLQKIEILNCPKLRKFSQRFSALREMKIKCCEELIALPNLSRAYDSLEQGTEFPYLRELSIWTCPNLKELPSLFPSLQVLEINECQELAELPKLPSIRELEFEKCNKGVLQNIVGLTSVTYLHLNQIPQIPCLPEGFLQHLTALEELQIAHFSEITTLSNEIGFPNILHLKRLEILGCPFLHELPQCLHKLSSLKEFKVSRCSSLVSFPGTGLPSMLRGLEIKGCEALQFLPEWKMQNSNKLLFPLEYLVIEDCSSLKSFPRGELPSTLKQLEIRNCINLECLPKDMIHNNTCLEILKISGCHSVTSFPKGTFGLPAVTSAMVMNLKQLIINNCDNFRLLPEGLHNLMHLHHLEVTECPLLQSIAEFGLPNSMLQSIKISGCGSLKSLPNRMHSLTSLQELCIESCSNLVSFPEGGLPTNLSSLTILDCENFKPSFEWGLHRLTCLNSLAFGGCQGLVSFPEDWLLPTSLSSLQLQRLPNLEFLPKRLNLTSLDNLEMSECDKLQTLSEEEQPKMLQNFEFLGCPLTSGFV</sequence>
<dbReference type="SUPFAM" id="SSF52058">
    <property type="entry name" value="L domain-like"/>
    <property type="match status" value="3"/>
</dbReference>
<dbReference type="PANTHER" id="PTHR36766:SF31">
    <property type="entry name" value="DISEASE RESISTANCE RPP13-LIKE PROTEIN 1"/>
    <property type="match status" value="1"/>
</dbReference>